<dbReference type="EMBL" id="WJNH01000003">
    <property type="protein sequence ID" value="MRG86095.1"/>
    <property type="molecule type" value="Genomic_DNA"/>
</dbReference>
<comment type="similarity">
    <text evidence="1">Belongs to the transferase hexapeptide repeat family.</text>
</comment>
<evidence type="ECO:0000313" key="4">
    <source>
        <dbReference type="EMBL" id="MRG86095.1"/>
    </source>
</evidence>
<evidence type="ECO:0000313" key="5">
    <source>
        <dbReference type="Proteomes" id="UP000480185"/>
    </source>
</evidence>
<keyword evidence="2" id="KW-0808">Transferase</keyword>
<name>A0A6G1X5B0_9BACI</name>
<evidence type="ECO:0000256" key="1">
    <source>
        <dbReference type="ARBA" id="ARBA00007274"/>
    </source>
</evidence>
<comment type="caution">
    <text evidence="4">The sequence shown here is derived from an EMBL/GenBank/DDBJ whole genome shotgun (WGS) entry which is preliminary data.</text>
</comment>
<dbReference type="GO" id="GO:0016407">
    <property type="term" value="F:acetyltransferase activity"/>
    <property type="evidence" value="ECO:0007669"/>
    <property type="project" value="InterPro"/>
</dbReference>
<dbReference type="InterPro" id="IPR024688">
    <property type="entry name" value="Mac_dom"/>
</dbReference>
<evidence type="ECO:0000256" key="2">
    <source>
        <dbReference type="ARBA" id="ARBA00022679"/>
    </source>
</evidence>
<gene>
    <name evidence="4" type="ORF">GH754_07125</name>
</gene>
<dbReference type="OrthoDB" id="9812571at2"/>
<accession>A0A6G1X5B0</accession>
<dbReference type="Proteomes" id="UP000480185">
    <property type="component" value="Unassembled WGS sequence"/>
</dbReference>
<evidence type="ECO:0000259" key="3">
    <source>
        <dbReference type="SMART" id="SM01266"/>
    </source>
</evidence>
<sequence>MSTEKQKMLNGELYNPADSILIEERNQARRLTRLFNQSLETEENKRTELLKTLLGSTGENVFIDKMKN</sequence>
<organism evidence="4 5">
    <name type="scientific">Salinibacillus xinjiangensis</name>
    <dbReference type="NCBI Taxonomy" id="1229268"/>
    <lineage>
        <taxon>Bacteria</taxon>
        <taxon>Bacillati</taxon>
        <taxon>Bacillota</taxon>
        <taxon>Bacilli</taxon>
        <taxon>Bacillales</taxon>
        <taxon>Bacillaceae</taxon>
        <taxon>Salinibacillus</taxon>
    </lineage>
</organism>
<keyword evidence="5" id="KW-1185">Reference proteome</keyword>
<dbReference type="AlphaFoldDB" id="A0A6G1X5B0"/>
<dbReference type="Gene3D" id="2.160.10.10">
    <property type="entry name" value="Hexapeptide repeat proteins"/>
    <property type="match status" value="1"/>
</dbReference>
<proteinExistence type="inferred from homology"/>
<reference evidence="4 5" key="1">
    <citation type="submission" date="2019-11" db="EMBL/GenBank/DDBJ databases">
        <authorList>
            <person name="Li J."/>
        </authorList>
    </citation>
    <scope>NUCLEOTIDE SEQUENCE [LARGE SCALE GENOMIC DNA]</scope>
    <source>
        <strain evidence="4 5">J4</strain>
    </source>
</reference>
<protein>
    <recommendedName>
        <fullName evidence="3">Maltose/galactoside acetyltransferase domain-containing protein</fullName>
    </recommendedName>
</protein>
<dbReference type="Pfam" id="PF12464">
    <property type="entry name" value="Mac"/>
    <property type="match status" value="1"/>
</dbReference>
<feature type="domain" description="Maltose/galactoside acetyltransferase" evidence="3">
    <location>
        <begin position="5"/>
        <end position="59"/>
    </location>
</feature>
<dbReference type="SMART" id="SM01266">
    <property type="entry name" value="Mac"/>
    <property type="match status" value="1"/>
</dbReference>